<dbReference type="KEGG" id="ckh:LVJ77_04125"/>
<accession>A0A8T9MW66</accession>
<evidence type="ECO:0000313" key="3">
    <source>
        <dbReference type="EMBL" id="UOP05384.1"/>
    </source>
</evidence>
<feature type="chain" id="PRO_5035826037" evidence="2">
    <location>
        <begin position="28"/>
        <end position="138"/>
    </location>
</feature>
<dbReference type="EMBL" id="CP091521">
    <property type="protein sequence ID" value="UOP05384.1"/>
    <property type="molecule type" value="Genomic_DNA"/>
</dbReference>
<gene>
    <name evidence="3" type="ORF">LVJ77_04125</name>
</gene>
<reference evidence="3" key="1">
    <citation type="journal article" date="2022" name="Res Sq">
        <title>Evolution of multicellular longitudinally dividing oral cavity symbionts (Neisseriaceae).</title>
        <authorList>
            <person name="Nyongesa S."/>
            <person name="Weber P."/>
            <person name="Bernet E."/>
            <person name="Pullido F."/>
            <person name="Nieckarz M."/>
            <person name="Delaby M."/>
            <person name="Nieves C."/>
            <person name="Viehboeck T."/>
            <person name="Krause N."/>
            <person name="Rivera-Millot A."/>
            <person name="Nakamura A."/>
            <person name="Vischer N."/>
            <person name="VanNieuwenhze M."/>
            <person name="Brun Y."/>
            <person name="Cava F."/>
            <person name="Bulgheresi S."/>
            <person name="Veyrier F."/>
        </authorList>
    </citation>
    <scope>NUCLEOTIDE SEQUENCE</scope>
    <source>
        <strain evidence="3">17694</strain>
    </source>
</reference>
<evidence type="ECO:0000256" key="2">
    <source>
        <dbReference type="SAM" id="SignalP"/>
    </source>
</evidence>
<keyword evidence="1" id="KW-0175">Coiled coil</keyword>
<evidence type="ECO:0000256" key="1">
    <source>
        <dbReference type="SAM" id="Coils"/>
    </source>
</evidence>
<organism evidence="3 4">
    <name type="scientific">Conchiformibius kuhniae</name>
    <dbReference type="NCBI Taxonomy" id="211502"/>
    <lineage>
        <taxon>Bacteria</taxon>
        <taxon>Pseudomonadati</taxon>
        <taxon>Pseudomonadota</taxon>
        <taxon>Betaproteobacteria</taxon>
        <taxon>Neisseriales</taxon>
        <taxon>Neisseriaceae</taxon>
        <taxon>Conchiformibius</taxon>
    </lineage>
</organism>
<name>A0A8T9MW66_9NEIS</name>
<keyword evidence="4" id="KW-1185">Reference proteome</keyword>
<feature type="coiled-coil region" evidence="1">
    <location>
        <begin position="39"/>
        <end position="66"/>
    </location>
</feature>
<dbReference type="AlphaFoldDB" id="A0A8T9MW66"/>
<reference evidence="3" key="2">
    <citation type="submission" date="2024-09" db="EMBL/GenBank/DDBJ databases">
        <authorList>
            <person name="Veyrier F.J."/>
        </authorList>
    </citation>
    <scope>NUCLEOTIDE SEQUENCE</scope>
    <source>
        <strain evidence="3">17694</strain>
    </source>
</reference>
<evidence type="ECO:0000313" key="4">
    <source>
        <dbReference type="Proteomes" id="UP000831534"/>
    </source>
</evidence>
<protein>
    <submittedName>
        <fullName evidence="3">Spy/CpxP family protein refolding chaperone</fullName>
    </submittedName>
</protein>
<dbReference type="Proteomes" id="UP000831534">
    <property type="component" value="Chromosome"/>
</dbReference>
<feature type="signal peptide" evidence="2">
    <location>
        <begin position="1"/>
        <end position="27"/>
    </location>
</feature>
<dbReference type="Gene3D" id="1.20.120.1490">
    <property type="match status" value="1"/>
</dbReference>
<keyword evidence="2" id="KW-0732">Signal</keyword>
<proteinExistence type="predicted"/>
<dbReference type="RefSeq" id="WP_156900813.1">
    <property type="nucleotide sequence ID" value="NZ_CP091521.1"/>
</dbReference>
<sequence length="138" mass="16253">MIFLRTRHGCAALTALCLSAIMPSAAAFDIRPNCDLRMLELNAKQRERLQLRRQQYKDQMRQIQADNRRRKDVGLHALLAKPPFDRHQAGKIAQERYTDDIKLTVAELNFYHDLFQMLDQRQRELWLDKCVGDTDGRR</sequence>